<keyword evidence="2" id="KW-1185">Reference proteome</keyword>
<sequence>MPAHLATPLDAALFLAKYSLARARFFATDGLTHFFRLGSTVFHQSISAREWSPVRLSRTGPNLSHLFFADDLVIFSQADLVHSGLLKDFLNNFCELSGHKVNARKTNVFFFCGG</sequence>
<evidence type="ECO:0000313" key="2">
    <source>
        <dbReference type="Proteomes" id="UP001358586"/>
    </source>
</evidence>
<protein>
    <recommendedName>
        <fullName evidence="3">Reverse transcriptase domain-containing protein</fullName>
    </recommendedName>
</protein>
<proteinExistence type="predicted"/>
<evidence type="ECO:0008006" key="3">
    <source>
        <dbReference type="Google" id="ProtNLM"/>
    </source>
</evidence>
<comment type="caution">
    <text evidence="1">The sequence shown here is derived from an EMBL/GenBank/DDBJ whole genome shotgun (WGS) entry which is preliminary data.</text>
</comment>
<accession>A0ABR0PYB8</accession>
<reference evidence="1 2" key="1">
    <citation type="submission" date="2023-03" db="EMBL/GenBank/DDBJ databases">
        <title>WGS of Gossypium arboreum.</title>
        <authorList>
            <person name="Yu D."/>
        </authorList>
    </citation>
    <scope>NUCLEOTIDE SEQUENCE [LARGE SCALE GENOMIC DNA]</scope>
    <source>
        <tissue evidence="1">Leaf</tissue>
    </source>
</reference>
<name>A0ABR0PYB8_GOSAR</name>
<gene>
    <name evidence="1" type="ORF">PVK06_015481</name>
</gene>
<evidence type="ECO:0000313" key="1">
    <source>
        <dbReference type="EMBL" id="KAK5831683.1"/>
    </source>
</evidence>
<dbReference type="Proteomes" id="UP001358586">
    <property type="component" value="Chromosome 5"/>
</dbReference>
<dbReference type="EMBL" id="JARKNE010000005">
    <property type="protein sequence ID" value="KAK5831683.1"/>
    <property type="molecule type" value="Genomic_DNA"/>
</dbReference>
<organism evidence="1 2">
    <name type="scientific">Gossypium arboreum</name>
    <name type="common">Tree cotton</name>
    <name type="synonym">Gossypium nanking</name>
    <dbReference type="NCBI Taxonomy" id="29729"/>
    <lineage>
        <taxon>Eukaryota</taxon>
        <taxon>Viridiplantae</taxon>
        <taxon>Streptophyta</taxon>
        <taxon>Embryophyta</taxon>
        <taxon>Tracheophyta</taxon>
        <taxon>Spermatophyta</taxon>
        <taxon>Magnoliopsida</taxon>
        <taxon>eudicotyledons</taxon>
        <taxon>Gunneridae</taxon>
        <taxon>Pentapetalae</taxon>
        <taxon>rosids</taxon>
        <taxon>malvids</taxon>
        <taxon>Malvales</taxon>
        <taxon>Malvaceae</taxon>
        <taxon>Malvoideae</taxon>
        <taxon>Gossypium</taxon>
    </lineage>
</organism>